<dbReference type="Gene3D" id="1.10.260.40">
    <property type="entry name" value="lambda repressor-like DNA-binding domains"/>
    <property type="match status" value="1"/>
</dbReference>
<sequence length="343" mass="36391">MTENGQREARRRSPSMADVAARAGVSHQTVSRVLNNSPLVREDTRERVHAAIVELGYRRNAAARLLATNRSGRIGMVSAHLALYGPSMIAASVQEAGREAGYDVAVIGVLELSEQGLRDAVDRLLDQAVEAIVVAVAHRDALSLVRSLSLPIPVVLVQGVGPGDTMAAGIDQVLGARMATEHLLDLGHRSVALVSGPADWTEAVQRREGWQQAHEARGVLPGPELAGDWSPESGYSAGLRIARSADVSAVFVANDAMALGVLKALHEVGRSVPAEVSVVGFDDVPEAAFYWPALTTVAQNFPELGRRAVDLTVRALAGEDRPAVDLAQPHLVVRESSGPPRLP</sequence>
<name>A0ABW0ZK55_9ACTN</name>
<gene>
    <name evidence="5" type="ORF">ACFPQB_11115</name>
</gene>
<evidence type="ECO:0000313" key="5">
    <source>
        <dbReference type="EMBL" id="MFC5729468.1"/>
    </source>
</evidence>
<organism evidence="5 6">
    <name type="scientific">Nocardioides vastitatis</name>
    <dbReference type="NCBI Taxonomy" id="2568655"/>
    <lineage>
        <taxon>Bacteria</taxon>
        <taxon>Bacillati</taxon>
        <taxon>Actinomycetota</taxon>
        <taxon>Actinomycetes</taxon>
        <taxon>Propionibacteriales</taxon>
        <taxon>Nocardioidaceae</taxon>
        <taxon>Nocardioides</taxon>
    </lineage>
</organism>
<dbReference type="Pfam" id="PF00356">
    <property type="entry name" value="LacI"/>
    <property type="match status" value="1"/>
</dbReference>
<dbReference type="EMBL" id="JBHSNS010000004">
    <property type="protein sequence ID" value="MFC5729468.1"/>
    <property type="molecule type" value="Genomic_DNA"/>
</dbReference>
<dbReference type="InterPro" id="IPR010982">
    <property type="entry name" value="Lambda_DNA-bd_dom_sf"/>
</dbReference>
<dbReference type="Pfam" id="PF13377">
    <property type="entry name" value="Peripla_BP_3"/>
    <property type="match status" value="1"/>
</dbReference>
<comment type="caution">
    <text evidence="5">The sequence shown here is derived from an EMBL/GenBank/DDBJ whole genome shotgun (WGS) entry which is preliminary data.</text>
</comment>
<dbReference type="PROSITE" id="PS00356">
    <property type="entry name" value="HTH_LACI_1"/>
    <property type="match status" value="1"/>
</dbReference>
<dbReference type="Gene3D" id="3.40.50.2300">
    <property type="match status" value="2"/>
</dbReference>
<dbReference type="GO" id="GO:0003677">
    <property type="term" value="F:DNA binding"/>
    <property type="evidence" value="ECO:0007669"/>
    <property type="project" value="UniProtKB-KW"/>
</dbReference>
<dbReference type="PANTHER" id="PTHR30146:SF109">
    <property type="entry name" value="HTH-TYPE TRANSCRIPTIONAL REGULATOR GALS"/>
    <property type="match status" value="1"/>
</dbReference>
<feature type="domain" description="HTH lacI-type" evidence="4">
    <location>
        <begin position="14"/>
        <end position="68"/>
    </location>
</feature>
<evidence type="ECO:0000256" key="1">
    <source>
        <dbReference type="ARBA" id="ARBA00023015"/>
    </source>
</evidence>
<dbReference type="Proteomes" id="UP001596072">
    <property type="component" value="Unassembled WGS sequence"/>
</dbReference>
<keyword evidence="3" id="KW-0804">Transcription</keyword>
<dbReference type="PANTHER" id="PTHR30146">
    <property type="entry name" value="LACI-RELATED TRANSCRIPTIONAL REPRESSOR"/>
    <property type="match status" value="1"/>
</dbReference>
<keyword evidence="2 5" id="KW-0238">DNA-binding</keyword>
<keyword evidence="1" id="KW-0805">Transcription regulation</keyword>
<dbReference type="CDD" id="cd01574">
    <property type="entry name" value="PBP1_LacI"/>
    <property type="match status" value="1"/>
</dbReference>
<dbReference type="SMART" id="SM00354">
    <property type="entry name" value="HTH_LACI"/>
    <property type="match status" value="1"/>
</dbReference>
<protein>
    <submittedName>
        <fullName evidence="5">LacI family DNA-binding transcriptional regulator</fullName>
    </submittedName>
</protein>
<evidence type="ECO:0000256" key="2">
    <source>
        <dbReference type="ARBA" id="ARBA00023125"/>
    </source>
</evidence>
<dbReference type="InterPro" id="IPR046335">
    <property type="entry name" value="LacI/GalR-like_sensor"/>
</dbReference>
<evidence type="ECO:0000256" key="3">
    <source>
        <dbReference type="ARBA" id="ARBA00023163"/>
    </source>
</evidence>
<dbReference type="PROSITE" id="PS50932">
    <property type="entry name" value="HTH_LACI_2"/>
    <property type="match status" value="1"/>
</dbReference>
<dbReference type="RefSeq" id="WP_136431845.1">
    <property type="nucleotide sequence ID" value="NZ_JBHSNS010000004.1"/>
</dbReference>
<dbReference type="InterPro" id="IPR000843">
    <property type="entry name" value="HTH_LacI"/>
</dbReference>
<evidence type="ECO:0000313" key="6">
    <source>
        <dbReference type="Proteomes" id="UP001596072"/>
    </source>
</evidence>
<dbReference type="SUPFAM" id="SSF47413">
    <property type="entry name" value="lambda repressor-like DNA-binding domains"/>
    <property type="match status" value="1"/>
</dbReference>
<accession>A0ABW0ZK55</accession>
<dbReference type="CDD" id="cd01392">
    <property type="entry name" value="HTH_LacI"/>
    <property type="match status" value="1"/>
</dbReference>
<dbReference type="SUPFAM" id="SSF53822">
    <property type="entry name" value="Periplasmic binding protein-like I"/>
    <property type="match status" value="1"/>
</dbReference>
<proteinExistence type="predicted"/>
<evidence type="ECO:0000259" key="4">
    <source>
        <dbReference type="PROSITE" id="PS50932"/>
    </source>
</evidence>
<dbReference type="InterPro" id="IPR028082">
    <property type="entry name" value="Peripla_BP_I"/>
</dbReference>
<reference evidence="6" key="1">
    <citation type="journal article" date="2019" name="Int. J. Syst. Evol. Microbiol.">
        <title>The Global Catalogue of Microorganisms (GCM) 10K type strain sequencing project: providing services to taxonomists for standard genome sequencing and annotation.</title>
        <authorList>
            <consortium name="The Broad Institute Genomics Platform"/>
            <consortium name="The Broad Institute Genome Sequencing Center for Infectious Disease"/>
            <person name="Wu L."/>
            <person name="Ma J."/>
        </authorList>
    </citation>
    <scope>NUCLEOTIDE SEQUENCE [LARGE SCALE GENOMIC DNA]</scope>
    <source>
        <strain evidence="6">YIM 94188</strain>
    </source>
</reference>
<keyword evidence="6" id="KW-1185">Reference proteome</keyword>